<name>A0A969TUM7_9BACI</name>
<evidence type="ECO:0000313" key="2">
    <source>
        <dbReference type="Proteomes" id="UP000752012"/>
    </source>
</evidence>
<proteinExistence type="predicted"/>
<dbReference type="RefSeq" id="WP_168006097.1">
    <property type="nucleotide sequence ID" value="NZ_JAATHJ010000009.1"/>
</dbReference>
<dbReference type="AlphaFoldDB" id="A0A969TUM7"/>
<dbReference type="Proteomes" id="UP000752012">
    <property type="component" value="Unassembled WGS sequence"/>
</dbReference>
<gene>
    <name evidence="1" type="ORF">HCN83_07830</name>
</gene>
<reference evidence="1 2" key="1">
    <citation type="submission" date="2020-03" db="EMBL/GenBank/DDBJ databases">
        <title>Assessment of the enzymatic potential of alkaline-tolerant lipase obtained from Bacillus luteus H11 (technogenic soil) for the bioremediation of saline soils contaminated with petroleum substances.</title>
        <authorList>
            <person name="Kalwasinska A."/>
        </authorList>
    </citation>
    <scope>NUCLEOTIDE SEQUENCE [LARGE SCALE GENOMIC DNA]</scope>
    <source>
        <strain evidence="1 2">H11</strain>
    </source>
</reference>
<comment type="caution">
    <text evidence="1">The sequence shown here is derived from an EMBL/GenBank/DDBJ whole genome shotgun (WGS) entry which is preliminary data.</text>
</comment>
<keyword evidence="2" id="KW-1185">Reference proteome</keyword>
<dbReference type="EMBL" id="JAATHJ010000009">
    <property type="protein sequence ID" value="NJP37495.1"/>
    <property type="molecule type" value="Genomic_DNA"/>
</dbReference>
<accession>A0A969TUM7</accession>
<protein>
    <submittedName>
        <fullName evidence="1">Uncharacterized protein</fullName>
    </submittedName>
</protein>
<evidence type="ECO:0000313" key="1">
    <source>
        <dbReference type="EMBL" id="NJP37495.1"/>
    </source>
</evidence>
<sequence length="62" mass="6951">MNRYMIALLTAVLMLGIAAALFITMQSQHRDNLQVMQACIEEGGVVNVEERFLGNQVECRLP</sequence>
<organism evidence="1 2">
    <name type="scientific">Alkalicoccus luteus</name>
    <dbReference type="NCBI Taxonomy" id="1237094"/>
    <lineage>
        <taxon>Bacteria</taxon>
        <taxon>Bacillati</taxon>
        <taxon>Bacillota</taxon>
        <taxon>Bacilli</taxon>
        <taxon>Bacillales</taxon>
        <taxon>Bacillaceae</taxon>
        <taxon>Alkalicoccus</taxon>
    </lineage>
</organism>